<gene>
    <name evidence="1" type="ORF">V5F30_20800</name>
</gene>
<comment type="caution">
    <text evidence="1">The sequence shown here is derived from an EMBL/GenBank/DDBJ whole genome shotgun (WGS) entry which is preliminary data.</text>
</comment>
<dbReference type="RefSeq" id="WP_051678771.1">
    <property type="nucleotide sequence ID" value="NZ_JBAFUR010000006.1"/>
</dbReference>
<evidence type="ECO:0000313" key="2">
    <source>
        <dbReference type="Proteomes" id="UP001604043"/>
    </source>
</evidence>
<proteinExistence type="predicted"/>
<sequence>MTSPLQRKLKIAGPTVVTANRLADGAVVWLSATGGWTDRIGTAAVGATSDEVLRLLDIAHGDENTAVGAYPAPVRIGADGRIEPANLRERIRAGGPTVALPTGVLPAAAAKAA</sequence>
<evidence type="ECO:0000313" key="1">
    <source>
        <dbReference type="EMBL" id="MFG1254666.1"/>
    </source>
</evidence>
<dbReference type="EMBL" id="JBAFUR010000006">
    <property type="protein sequence ID" value="MFG1254666.1"/>
    <property type="molecule type" value="Genomic_DNA"/>
</dbReference>
<keyword evidence="2" id="KW-1185">Reference proteome</keyword>
<name>A0ABW6ZLF2_9HYPH</name>
<accession>A0ABW6ZLF2</accession>
<reference evidence="1 2" key="1">
    <citation type="submission" date="2024-02" db="EMBL/GenBank/DDBJ databases">
        <title>Expansion and revision of Xanthobacter and proposal of Roseixanthobacter gen. nov.</title>
        <authorList>
            <person name="Soltysiak M.P.M."/>
            <person name="Jalihal A."/>
            <person name="Ory A."/>
            <person name="Chrisophersen C."/>
            <person name="Lee A.D."/>
            <person name="Boulton J."/>
            <person name="Springer M."/>
        </authorList>
    </citation>
    <scope>NUCLEOTIDE SEQUENCE [LARGE SCALE GENOMIC DNA]</scope>
    <source>
        <strain evidence="1 2">CB5</strain>
    </source>
</reference>
<dbReference type="InterPro" id="IPR021270">
    <property type="entry name" value="DUF2849"/>
</dbReference>
<organism evidence="1 2">
    <name type="scientific">Xanthobacter aminoxidans</name>
    <dbReference type="NCBI Taxonomy" id="186280"/>
    <lineage>
        <taxon>Bacteria</taxon>
        <taxon>Pseudomonadati</taxon>
        <taxon>Pseudomonadota</taxon>
        <taxon>Alphaproteobacteria</taxon>
        <taxon>Hyphomicrobiales</taxon>
        <taxon>Xanthobacteraceae</taxon>
        <taxon>Xanthobacter</taxon>
    </lineage>
</organism>
<dbReference type="Pfam" id="PF11011">
    <property type="entry name" value="DUF2849"/>
    <property type="match status" value="1"/>
</dbReference>
<dbReference type="Proteomes" id="UP001604043">
    <property type="component" value="Unassembled WGS sequence"/>
</dbReference>
<protein>
    <submittedName>
        <fullName evidence="1">DUF2849 domain-containing protein</fullName>
    </submittedName>
</protein>